<evidence type="ECO:0000313" key="3">
    <source>
        <dbReference type="EMBL" id="KUH39572.1"/>
    </source>
</evidence>
<protein>
    <submittedName>
        <fullName evidence="3">Oxidoreductase</fullName>
    </submittedName>
</protein>
<feature type="domain" description="NADP-dependent oxidoreductase" evidence="2">
    <location>
        <begin position="19"/>
        <end position="318"/>
    </location>
</feature>
<comment type="caution">
    <text evidence="3">The sequence shown here is derived from an EMBL/GenBank/DDBJ whole genome shotgun (WGS) entry which is preliminary data.</text>
</comment>
<dbReference type="SUPFAM" id="SSF51430">
    <property type="entry name" value="NAD(P)-linked oxidoreductase"/>
    <property type="match status" value="1"/>
</dbReference>
<sequence length="353" mass="37886">MDHLVFGRRCGLRVSAYALGTVNFGSTWGGGTDLAEARAVVDGFAEAGGTLIDTADCYQDGQAETFLGEILAGRRDHFTLATKYAYGVSAADRALLTTGNSRSAMIRSLEGSLRRLRTDHVDLYWAHFPDDLTPVEEIVAALDDLVRAGKIRYAGLSNFPAWRTARAVTLGEVTGRTPVVGVQTEYSLIERTADRELLPMAEALGLGVTLWGPLGGGLLTGKYRNGSEGRLTDWHGRVIRTESDGHRTAVLDEVLSIAKEVGAPPGQVAVAWLDIRARRAGTARVTVIGPRTTAQLDDYLAALDLELDDTHVRRLDTVSAVPLGSPHEIAHSARDALLGGDASRVRPPALRVP</sequence>
<reference evidence="3 4" key="1">
    <citation type="submission" date="2015-11" db="EMBL/GenBank/DDBJ databases">
        <title>Genome-wide analysis reveals the secondary metabolome in Streptomyces kanasensis ZX01.</title>
        <authorList>
            <person name="Zhang G."/>
            <person name="Han L."/>
            <person name="Feng J."/>
            <person name="Zhang X."/>
        </authorList>
    </citation>
    <scope>NUCLEOTIDE SEQUENCE [LARGE SCALE GENOMIC DNA]</scope>
    <source>
        <strain evidence="3 4">ZX01</strain>
    </source>
</reference>
<evidence type="ECO:0000313" key="4">
    <source>
        <dbReference type="Proteomes" id="UP000054011"/>
    </source>
</evidence>
<dbReference type="InterPro" id="IPR036812">
    <property type="entry name" value="NAD(P)_OxRdtase_dom_sf"/>
</dbReference>
<gene>
    <name evidence="3" type="ORF">ATE80_06425</name>
</gene>
<dbReference type="InterPro" id="IPR050523">
    <property type="entry name" value="AKR_Detox_Biosynth"/>
</dbReference>
<dbReference type="InterPro" id="IPR020471">
    <property type="entry name" value="AKR"/>
</dbReference>
<dbReference type="PANTHER" id="PTHR43364:SF4">
    <property type="entry name" value="NAD(P)-LINKED OXIDOREDUCTASE SUPERFAMILY PROTEIN"/>
    <property type="match status" value="1"/>
</dbReference>
<name>A0A100Y8C9_9ACTN</name>
<dbReference type="GO" id="GO:0005829">
    <property type="term" value="C:cytosol"/>
    <property type="evidence" value="ECO:0007669"/>
    <property type="project" value="TreeGrafter"/>
</dbReference>
<dbReference type="InterPro" id="IPR023210">
    <property type="entry name" value="NADP_OxRdtase_dom"/>
</dbReference>
<dbReference type="AlphaFoldDB" id="A0A100Y8C9"/>
<dbReference type="EMBL" id="LNSV01000010">
    <property type="protein sequence ID" value="KUH39572.1"/>
    <property type="molecule type" value="Genomic_DNA"/>
</dbReference>
<accession>A0A100Y8C9</accession>
<evidence type="ECO:0000259" key="2">
    <source>
        <dbReference type="Pfam" id="PF00248"/>
    </source>
</evidence>
<evidence type="ECO:0000256" key="1">
    <source>
        <dbReference type="ARBA" id="ARBA00023002"/>
    </source>
</evidence>
<dbReference type="OrthoDB" id="9768793at2"/>
<proteinExistence type="predicted"/>
<dbReference type="RefSeq" id="WP_058941162.1">
    <property type="nucleotide sequence ID" value="NZ_LNSV01000010.1"/>
</dbReference>
<dbReference type="Proteomes" id="UP000054011">
    <property type="component" value="Unassembled WGS sequence"/>
</dbReference>
<dbReference type="Gene3D" id="3.20.20.100">
    <property type="entry name" value="NADP-dependent oxidoreductase domain"/>
    <property type="match status" value="1"/>
</dbReference>
<dbReference type="PANTHER" id="PTHR43364">
    <property type="entry name" value="NADH-SPECIFIC METHYLGLYOXAL REDUCTASE-RELATED"/>
    <property type="match status" value="1"/>
</dbReference>
<keyword evidence="4" id="KW-1185">Reference proteome</keyword>
<dbReference type="PRINTS" id="PR00069">
    <property type="entry name" value="ALDKETRDTASE"/>
</dbReference>
<organism evidence="3 4">
    <name type="scientific">Streptomyces kanasensis</name>
    <dbReference type="NCBI Taxonomy" id="936756"/>
    <lineage>
        <taxon>Bacteria</taxon>
        <taxon>Bacillati</taxon>
        <taxon>Actinomycetota</taxon>
        <taxon>Actinomycetes</taxon>
        <taxon>Kitasatosporales</taxon>
        <taxon>Streptomycetaceae</taxon>
        <taxon>Streptomyces</taxon>
    </lineage>
</organism>
<dbReference type="STRING" id="936756.ATE80_06425"/>
<dbReference type="Pfam" id="PF00248">
    <property type="entry name" value="Aldo_ket_red"/>
    <property type="match status" value="1"/>
</dbReference>
<keyword evidence="1" id="KW-0560">Oxidoreductase</keyword>
<dbReference type="GO" id="GO:0016491">
    <property type="term" value="F:oxidoreductase activity"/>
    <property type="evidence" value="ECO:0007669"/>
    <property type="project" value="UniProtKB-KW"/>
</dbReference>